<evidence type="ECO:0000256" key="2">
    <source>
        <dbReference type="ARBA" id="ARBA00022801"/>
    </source>
</evidence>
<gene>
    <name evidence="4" type="ORF">A3K51_01665</name>
</gene>
<dbReference type="EMBL" id="METD01000001">
    <property type="protein sequence ID" value="OGB73543.1"/>
    <property type="molecule type" value="Genomic_DNA"/>
</dbReference>
<reference evidence="4 5" key="1">
    <citation type="journal article" date="2016" name="Nat. Commun.">
        <title>Thousands of microbial genomes shed light on interconnected biogeochemical processes in an aquifer system.</title>
        <authorList>
            <person name="Anantharaman K."/>
            <person name="Brown C.T."/>
            <person name="Hug L.A."/>
            <person name="Sharon I."/>
            <person name="Castelle C.J."/>
            <person name="Probst A.J."/>
            <person name="Thomas B.C."/>
            <person name="Singh A."/>
            <person name="Wilkins M.J."/>
            <person name="Karaoz U."/>
            <person name="Brodie E.L."/>
            <person name="Williams K.H."/>
            <person name="Hubbard S.S."/>
            <person name="Banfield J.F."/>
        </authorList>
    </citation>
    <scope>NUCLEOTIDE SEQUENCE [LARGE SCALE GENOMIC DNA]</scope>
</reference>
<dbReference type="GO" id="GO:0046872">
    <property type="term" value="F:metal ion binding"/>
    <property type="evidence" value="ECO:0007669"/>
    <property type="project" value="UniProtKB-KW"/>
</dbReference>
<evidence type="ECO:0000313" key="5">
    <source>
        <dbReference type="Proteomes" id="UP000178085"/>
    </source>
</evidence>
<feature type="binding site" evidence="3">
    <location>
        <position position="7"/>
    </location>
    <ligand>
        <name>a divalent metal cation</name>
        <dbReference type="ChEBI" id="CHEBI:60240"/>
        <label>1</label>
    </ligand>
</feature>
<dbReference type="PROSITE" id="PS01091">
    <property type="entry name" value="TATD_3"/>
    <property type="match status" value="1"/>
</dbReference>
<dbReference type="FunFam" id="3.20.20.140:FF:000005">
    <property type="entry name" value="TatD family hydrolase"/>
    <property type="match status" value="1"/>
</dbReference>
<name>A0A1F4NQ13_UNCK3</name>
<evidence type="ECO:0000256" key="3">
    <source>
        <dbReference type="PIRSR" id="PIRSR005902-1"/>
    </source>
</evidence>
<evidence type="ECO:0000313" key="4">
    <source>
        <dbReference type="EMBL" id="OGB73543.1"/>
    </source>
</evidence>
<feature type="binding site" evidence="3">
    <location>
        <position position="128"/>
    </location>
    <ligand>
        <name>a divalent metal cation</name>
        <dbReference type="ChEBI" id="CHEBI:60240"/>
        <label>2</label>
    </ligand>
</feature>
<feature type="binding site" evidence="3">
    <location>
        <position position="92"/>
    </location>
    <ligand>
        <name>a divalent metal cation</name>
        <dbReference type="ChEBI" id="CHEBI:60240"/>
        <label>1</label>
    </ligand>
</feature>
<dbReference type="InterPro" id="IPR001130">
    <property type="entry name" value="TatD-like"/>
</dbReference>
<dbReference type="InterPro" id="IPR032466">
    <property type="entry name" value="Metal_Hydrolase"/>
</dbReference>
<dbReference type="CDD" id="cd01310">
    <property type="entry name" value="TatD_DNAse"/>
    <property type="match status" value="1"/>
</dbReference>
<dbReference type="PANTHER" id="PTHR46124:SF2">
    <property type="entry name" value="D-AMINOACYL-TRNA DEACYLASE"/>
    <property type="match status" value="1"/>
</dbReference>
<dbReference type="PIRSF" id="PIRSF005902">
    <property type="entry name" value="DNase_TatD"/>
    <property type="match status" value="1"/>
</dbReference>
<dbReference type="Proteomes" id="UP000178085">
    <property type="component" value="Unassembled WGS sequence"/>
</dbReference>
<dbReference type="Gene3D" id="3.20.20.140">
    <property type="entry name" value="Metal-dependent hydrolases"/>
    <property type="match status" value="1"/>
</dbReference>
<dbReference type="AlphaFoldDB" id="A0A1F4NQ13"/>
<dbReference type="GO" id="GO:0016788">
    <property type="term" value="F:hydrolase activity, acting on ester bonds"/>
    <property type="evidence" value="ECO:0007669"/>
    <property type="project" value="InterPro"/>
</dbReference>
<keyword evidence="1 3" id="KW-0479">Metal-binding</keyword>
<comment type="caution">
    <text evidence="4">The sequence shown here is derived from an EMBL/GenBank/DDBJ whole genome shotgun (WGS) entry which is preliminary data.</text>
</comment>
<feature type="binding site" evidence="3">
    <location>
        <position position="157"/>
    </location>
    <ligand>
        <name>a divalent metal cation</name>
        <dbReference type="ChEBI" id="CHEBI:60240"/>
        <label>2</label>
    </ligand>
</feature>
<dbReference type="PROSITE" id="PS01137">
    <property type="entry name" value="TATD_1"/>
    <property type="match status" value="1"/>
</dbReference>
<dbReference type="SUPFAM" id="SSF51556">
    <property type="entry name" value="Metallo-dependent hydrolases"/>
    <property type="match status" value="1"/>
</dbReference>
<sequence length="262" mass="29624">MALIDTHTHLNFPEFRQDMETVIERAFTQGVVMLVNVGTDLTTSQESVNLAHRYREIYTTVGVHPHYADNFSSVAEQIRNLARSQKVVAIGEIGLDYFRSISSHDNQLVAFRAQLNLAVQVEKPVVLHCRDAYTEVLSVLEQEYLPRLNGRLPGVIHSFAAGPTYVQKFLKLGFYIGLNNLITYPKNDSLQEAVKIIPLERIIIETDCPYLPPWQLKGQRSEPVHVAEVAKQIAELKGLPIKQVEDTTTMNARHIFHLPVDA</sequence>
<accession>A0A1F4NQ13</accession>
<feature type="binding site" evidence="3">
    <location>
        <position position="9"/>
    </location>
    <ligand>
        <name>a divalent metal cation</name>
        <dbReference type="ChEBI" id="CHEBI:60240"/>
        <label>1</label>
    </ligand>
</feature>
<dbReference type="PANTHER" id="PTHR46124">
    <property type="entry name" value="D-AMINOACYL-TRNA DEACYLASE"/>
    <property type="match status" value="1"/>
</dbReference>
<proteinExistence type="predicted"/>
<evidence type="ECO:0008006" key="6">
    <source>
        <dbReference type="Google" id="ProtNLM"/>
    </source>
</evidence>
<dbReference type="Pfam" id="PF01026">
    <property type="entry name" value="TatD_DNase"/>
    <property type="match status" value="1"/>
</dbReference>
<dbReference type="NCBIfam" id="TIGR00010">
    <property type="entry name" value="YchF/TatD family DNA exonuclease"/>
    <property type="match status" value="1"/>
</dbReference>
<keyword evidence="2" id="KW-0378">Hydrolase</keyword>
<dbReference type="InterPro" id="IPR015991">
    <property type="entry name" value="TatD/YcfH-like"/>
</dbReference>
<evidence type="ECO:0000256" key="1">
    <source>
        <dbReference type="ARBA" id="ARBA00022723"/>
    </source>
</evidence>
<organism evidence="4 5">
    <name type="scientific">candidate division Kazan bacterium RIFCSPLOWO2_01_FULL_45_19</name>
    <dbReference type="NCBI Taxonomy" id="1798538"/>
    <lineage>
        <taxon>Bacteria</taxon>
        <taxon>Bacteria division Kazan-3B-28</taxon>
    </lineage>
</organism>
<dbReference type="GO" id="GO:0005829">
    <property type="term" value="C:cytosol"/>
    <property type="evidence" value="ECO:0007669"/>
    <property type="project" value="TreeGrafter"/>
</dbReference>
<dbReference type="InterPro" id="IPR018228">
    <property type="entry name" value="DNase_TatD-rel_CS"/>
</dbReference>
<protein>
    <recommendedName>
        <fullName evidence="6">Hydrolase TatD</fullName>
    </recommendedName>
</protein>
<feature type="binding site" evidence="3">
    <location>
        <position position="207"/>
    </location>
    <ligand>
        <name>a divalent metal cation</name>
        <dbReference type="ChEBI" id="CHEBI:60240"/>
        <label>1</label>
    </ligand>
</feature>
<dbReference type="GO" id="GO:0004536">
    <property type="term" value="F:DNA nuclease activity"/>
    <property type="evidence" value="ECO:0007669"/>
    <property type="project" value="InterPro"/>
</dbReference>